<feature type="transmembrane region" description="Helical" evidence="1">
    <location>
        <begin position="345"/>
        <end position="364"/>
    </location>
</feature>
<reference evidence="2" key="1">
    <citation type="submission" date="2022-10" db="EMBL/GenBank/DDBJ databases">
        <title>Chitinophaga sp. nov., isolated from soil.</title>
        <authorList>
            <person name="Jeon C.O."/>
        </authorList>
    </citation>
    <scope>NUCLEOTIDE SEQUENCE</scope>
    <source>
        <strain evidence="2">R8</strain>
    </source>
</reference>
<accession>A0ABY6IYF5</accession>
<dbReference type="Proteomes" id="UP001162741">
    <property type="component" value="Chromosome"/>
</dbReference>
<sequence length="378" mass="43398">MLIFAFLYVLFLIFLSVRKFGVLMNPFFFEAHFPLLFLIVPQLIMVGVFPESEDNVKSDWVIIAYVTALFAGTMTNLKSFSLASINSPSRVAGVDLATAGVFIAPTLPILFACGLTLGGIRCYYETVVFSQFASLYDLGKTFLFLSIMLLLAHKRKFTPFTIGLMFLLVFSGNKFAIFNLLLFFAIFFEEYRGIKFQKMLIWAVPIFLLFIGYHFMQSRTYFENPFLAAIRYFDIYEKQSFLLDELSKPRAELYHGEIYVSSWYKYIPRLVWPGKPVAFGFAILNYDFLPDEAAANYMPSFGLGTIYADFGFYSVIIIGFFTGFLRKYTYQIFLKSGKNNASLILYYFGIAPLTVIYLAIQYLVSFCFKPKANHDVVH</sequence>
<feature type="transmembrane region" description="Helical" evidence="1">
    <location>
        <begin position="306"/>
        <end position="325"/>
    </location>
</feature>
<evidence type="ECO:0008006" key="4">
    <source>
        <dbReference type="Google" id="ProtNLM"/>
    </source>
</evidence>
<proteinExistence type="predicted"/>
<feature type="transmembrane region" description="Helical" evidence="1">
    <location>
        <begin position="97"/>
        <end position="120"/>
    </location>
</feature>
<feature type="transmembrane region" description="Helical" evidence="1">
    <location>
        <begin position="60"/>
        <end position="77"/>
    </location>
</feature>
<evidence type="ECO:0000313" key="3">
    <source>
        <dbReference type="Proteomes" id="UP001162741"/>
    </source>
</evidence>
<keyword evidence="3" id="KW-1185">Reference proteome</keyword>
<keyword evidence="1" id="KW-0472">Membrane</keyword>
<protein>
    <recommendedName>
        <fullName evidence="4">Oligosaccharide repeat unit polymerase</fullName>
    </recommendedName>
</protein>
<feature type="transmembrane region" description="Helical" evidence="1">
    <location>
        <begin position="132"/>
        <end position="152"/>
    </location>
</feature>
<dbReference type="RefSeq" id="WP_264280688.1">
    <property type="nucleotide sequence ID" value="NZ_CP107006.1"/>
</dbReference>
<keyword evidence="1" id="KW-1133">Transmembrane helix</keyword>
<feature type="transmembrane region" description="Helical" evidence="1">
    <location>
        <begin position="29"/>
        <end position="48"/>
    </location>
</feature>
<organism evidence="2 3">
    <name type="scientific">Chitinophaga horti</name>
    <dbReference type="NCBI Taxonomy" id="2920382"/>
    <lineage>
        <taxon>Bacteria</taxon>
        <taxon>Pseudomonadati</taxon>
        <taxon>Bacteroidota</taxon>
        <taxon>Chitinophagia</taxon>
        <taxon>Chitinophagales</taxon>
        <taxon>Chitinophagaceae</taxon>
        <taxon>Chitinophaga</taxon>
    </lineage>
</organism>
<evidence type="ECO:0000313" key="2">
    <source>
        <dbReference type="EMBL" id="UYQ92421.1"/>
    </source>
</evidence>
<feature type="transmembrane region" description="Helical" evidence="1">
    <location>
        <begin position="164"/>
        <end position="187"/>
    </location>
</feature>
<feature type="transmembrane region" description="Helical" evidence="1">
    <location>
        <begin position="199"/>
        <end position="216"/>
    </location>
</feature>
<gene>
    <name evidence="2" type="ORF">MKQ68_20265</name>
</gene>
<evidence type="ECO:0000256" key="1">
    <source>
        <dbReference type="SAM" id="Phobius"/>
    </source>
</evidence>
<dbReference type="EMBL" id="CP107006">
    <property type="protein sequence ID" value="UYQ92421.1"/>
    <property type="molecule type" value="Genomic_DNA"/>
</dbReference>
<name>A0ABY6IYF5_9BACT</name>
<keyword evidence="1" id="KW-0812">Transmembrane</keyword>